<evidence type="ECO:0000313" key="2">
    <source>
        <dbReference type="EMBL" id="BCF92783.1"/>
    </source>
</evidence>
<gene>
    <name evidence="2" type="ORF">PPGU16_58500</name>
</gene>
<protein>
    <submittedName>
        <fullName evidence="2">Uncharacterized protein</fullName>
    </submittedName>
</protein>
<proteinExistence type="predicted"/>
<evidence type="ECO:0000313" key="3">
    <source>
        <dbReference type="Proteomes" id="UP000510888"/>
    </source>
</evidence>
<name>A0A7I8BW49_9BURK</name>
<feature type="region of interest" description="Disordered" evidence="1">
    <location>
        <begin position="35"/>
        <end position="59"/>
    </location>
</feature>
<sequence length="59" mass="6316">MFASPVGTSANLSGWLQRTTHTGLRIHTAEQMNVSRTPMGRPGCGIGSNTMAREARLSD</sequence>
<keyword evidence="3" id="KW-1185">Reference proteome</keyword>
<dbReference type="AlphaFoldDB" id="A0A7I8BW49"/>
<organism evidence="2 3">
    <name type="scientific">Paraburkholderia largidicola</name>
    <dbReference type="NCBI Taxonomy" id="3014751"/>
    <lineage>
        <taxon>Bacteria</taxon>
        <taxon>Pseudomonadati</taxon>
        <taxon>Pseudomonadota</taxon>
        <taxon>Betaproteobacteria</taxon>
        <taxon>Burkholderiales</taxon>
        <taxon>Burkholderiaceae</taxon>
        <taxon>Paraburkholderia</taxon>
    </lineage>
</organism>
<dbReference type="KEGG" id="plad:PPGU16_58500"/>
<dbReference type="Proteomes" id="UP000510888">
    <property type="component" value="Plasmid PPGU16_p1"/>
</dbReference>
<keyword evidence="2" id="KW-0614">Plasmid</keyword>
<accession>A0A7I8BW49</accession>
<geneLocation type="plasmid" evidence="2 3">
    <name>PPGU16_p1</name>
</geneLocation>
<reference evidence="2 3" key="1">
    <citation type="journal article" date="2020" name="Genes (Basel)">
        <title>Genomic Comparison of Insect Gut Symbionts from Divergent Burkholderia Subclades.</title>
        <authorList>
            <person name="Takeshita K."/>
            <person name="Kikuchi Y."/>
        </authorList>
    </citation>
    <scope>NUCLEOTIDE SEQUENCE [LARGE SCALE GENOMIC DNA]</scope>
    <source>
        <strain evidence="2 3">PGU16</strain>
        <plasmid evidence="2 3">PPGU16_p1</plasmid>
    </source>
</reference>
<evidence type="ECO:0000256" key="1">
    <source>
        <dbReference type="SAM" id="MobiDB-lite"/>
    </source>
</evidence>
<dbReference type="EMBL" id="AP023176">
    <property type="protein sequence ID" value="BCF92783.1"/>
    <property type="molecule type" value="Genomic_DNA"/>
</dbReference>